<reference evidence="3 4" key="1">
    <citation type="submission" date="2016-08" db="EMBL/GenBank/DDBJ databases">
        <title>Genomes of anaerobic fungi encode conserved fungal cellulosomes for biomass hydrolysis.</title>
        <authorList>
            <consortium name="DOE Joint Genome Institute"/>
            <person name="Haitjema C.H."/>
            <person name="Gilmore S.P."/>
            <person name="Henske J.K."/>
            <person name="Solomon K.V."/>
            <person name="De Groot R."/>
            <person name="Kuo A."/>
            <person name="Mondo S.J."/>
            <person name="Salamov A.A."/>
            <person name="Labutti K."/>
            <person name="Zhao Z."/>
            <person name="Chiniquy J."/>
            <person name="Barry K."/>
            <person name="Brewer H.M."/>
            <person name="Purvine S.O."/>
            <person name="Wright A.T."/>
            <person name="Boxma B."/>
            <person name="Van Alen T."/>
            <person name="Hackstein J.H."/>
            <person name="Baker S.E."/>
            <person name="Grigoriev I.V."/>
            <person name="O'Malley M.A."/>
        </authorList>
    </citation>
    <scope>NUCLEOTIDE SEQUENCE [LARGE SCALE GENOMIC DNA]</scope>
    <source>
        <strain evidence="4">finn</strain>
    </source>
</reference>
<dbReference type="Proteomes" id="UP000193719">
    <property type="component" value="Unassembled WGS sequence"/>
</dbReference>
<dbReference type="InterPro" id="IPR025584">
    <property type="entry name" value="Cthe_2159"/>
</dbReference>
<evidence type="ECO:0000256" key="1">
    <source>
        <dbReference type="SAM" id="MobiDB-lite"/>
    </source>
</evidence>
<feature type="signal peptide" evidence="2">
    <location>
        <begin position="1"/>
        <end position="22"/>
    </location>
</feature>
<dbReference type="OrthoDB" id="2140054at2759"/>
<dbReference type="AlphaFoldDB" id="A0A1Y1V496"/>
<proteinExistence type="predicted"/>
<sequence>MKFNKQLINTLLTIFLFNSVNAENQGEELILTPGPISGKYDSIDLEELYDEKSIGIHCNGNSCISTGSSVLVEEGKVTITNAGTYIFDGDLKGQLNVKAKKNDFVHLVLRNATISSDNGPAFYGEKAKKIIITTEGENVFNDSTNYPAVAVSEDAAEDETKSPNACIYVNDNLTFNGKGSLSVDGKFDEAIRSKKAIKFVSGKIDVNAKGKGIKAKNSISIKEADINVKAGNSGIKVTKDDDPEKGFIVIDGGKVVVKCDNDGIHAETHLSINGGYIEVKECAEGIEGQMIDITDGDIVVRRDIDDNDSDEEEAADVGSSVEVAEEEDSNDEEEITVTEYYTTTIAVEEEPTQTENTEPAPIDPFKDPNGPPSDDDPFKDPKGPPVKSRKNDKQVYIRVTGGKLRLYVDGFNTDGLDANGSLYIGGNAQIYIDNAEGDIFGNMCALDSDGSNTIDNGATMFNGSGPAGPVPEGPAPEGPIPEGPVPEEQPKEETVSLEQQEIQKKPEDNSYIKQPYLRTLFNYEKEIGDEIVVKDSKGEIIHTYKPRTKFTEVLVTSPKIIEGETYSVIYGDHIRTLEAKVDYEEPVYPDDEI</sequence>
<evidence type="ECO:0000256" key="2">
    <source>
        <dbReference type="SAM" id="SignalP"/>
    </source>
</evidence>
<evidence type="ECO:0000313" key="4">
    <source>
        <dbReference type="Proteomes" id="UP000193719"/>
    </source>
</evidence>
<feature type="compositionally biased region" description="Acidic residues" evidence="1">
    <location>
        <begin position="323"/>
        <end position="334"/>
    </location>
</feature>
<dbReference type="EMBL" id="MCFH01000033">
    <property type="protein sequence ID" value="ORX46830.1"/>
    <property type="molecule type" value="Genomic_DNA"/>
</dbReference>
<name>A0A1Y1V496_9FUNG</name>
<comment type="caution">
    <text evidence="3">The sequence shown here is derived from an EMBL/GenBank/DDBJ whole genome shotgun (WGS) entry which is preliminary data.</text>
</comment>
<feature type="chain" id="PRO_5012349941" description="Carbohydrate-binding domain-containing protein" evidence="2">
    <location>
        <begin position="23"/>
        <end position="593"/>
    </location>
</feature>
<dbReference type="Pfam" id="PF14262">
    <property type="entry name" value="Cthe_2159"/>
    <property type="match status" value="1"/>
</dbReference>
<gene>
    <name evidence="3" type="ORF">BCR36DRAFT_413782</name>
</gene>
<feature type="region of interest" description="Disordered" evidence="1">
    <location>
        <begin position="460"/>
        <end position="493"/>
    </location>
</feature>
<protein>
    <recommendedName>
        <fullName evidence="5">Carbohydrate-binding domain-containing protein</fullName>
    </recommendedName>
</protein>
<evidence type="ECO:0008006" key="5">
    <source>
        <dbReference type="Google" id="ProtNLM"/>
    </source>
</evidence>
<feature type="region of interest" description="Disordered" evidence="1">
    <location>
        <begin position="346"/>
        <end position="394"/>
    </location>
</feature>
<feature type="region of interest" description="Disordered" evidence="1">
    <location>
        <begin position="306"/>
        <end position="334"/>
    </location>
</feature>
<keyword evidence="4" id="KW-1185">Reference proteome</keyword>
<feature type="compositionally biased region" description="Pro residues" evidence="1">
    <location>
        <begin position="468"/>
        <end position="484"/>
    </location>
</feature>
<evidence type="ECO:0000313" key="3">
    <source>
        <dbReference type="EMBL" id="ORX46830.1"/>
    </source>
</evidence>
<keyword evidence="2" id="KW-0732">Signal</keyword>
<organism evidence="3 4">
    <name type="scientific">Piromyces finnis</name>
    <dbReference type="NCBI Taxonomy" id="1754191"/>
    <lineage>
        <taxon>Eukaryota</taxon>
        <taxon>Fungi</taxon>
        <taxon>Fungi incertae sedis</taxon>
        <taxon>Chytridiomycota</taxon>
        <taxon>Chytridiomycota incertae sedis</taxon>
        <taxon>Neocallimastigomycetes</taxon>
        <taxon>Neocallimastigales</taxon>
        <taxon>Neocallimastigaceae</taxon>
        <taxon>Piromyces</taxon>
    </lineage>
</organism>
<dbReference type="STRING" id="1754191.A0A1Y1V496"/>
<accession>A0A1Y1V496</accession>
<feature type="compositionally biased region" description="Acidic residues" evidence="1">
    <location>
        <begin position="306"/>
        <end position="315"/>
    </location>
</feature>
<reference evidence="3 4" key="2">
    <citation type="submission" date="2016-08" db="EMBL/GenBank/DDBJ databases">
        <title>Pervasive Adenine N6-methylation of Active Genes in Fungi.</title>
        <authorList>
            <consortium name="DOE Joint Genome Institute"/>
            <person name="Mondo S.J."/>
            <person name="Dannebaum R.O."/>
            <person name="Kuo R.C."/>
            <person name="Labutti K."/>
            <person name="Haridas S."/>
            <person name="Kuo A."/>
            <person name="Salamov A."/>
            <person name="Ahrendt S.R."/>
            <person name="Lipzen A."/>
            <person name="Sullivan W."/>
            <person name="Andreopoulos W.B."/>
            <person name="Clum A."/>
            <person name="Lindquist E."/>
            <person name="Daum C."/>
            <person name="Ramamoorthy G.K."/>
            <person name="Gryganskyi A."/>
            <person name="Culley D."/>
            <person name="Magnuson J.K."/>
            <person name="James T.Y."/>
            <person name="O'Malley M.A."/>
            <person name="Stajich J.E."/>
            <person name="Spatafora J.W."/>
            <person name="Visel A."/>
            <person name="Grigoriev I.V."/>
        </authorList>
    </citation>
    <scope>NUCLEOTIDE SEQUENCE [LARGE SCALE GENOMIC DNA]</scope>
    <source>
        <strain evidence="4">finn</strain>
    </source>
</reference>